<dbReference type="Pfam" id="PF17765">
    <property type="entry name" value="MLTR_LBD"/>
    <property type="match status" value="1"/>
</dbReference>
<evidence type="ECO:0000259" key="1">
    <source>
        <dbReference type="Pfam" id="PF17765"/>
    </source>
</evidence>
<keyword evidence="3" id="KW-1185">Reference proteome</keyword>
<accession>A0ABT0YIY9</accession>
<dbReference type="RefSeq" id="WP_251776825.1">
    <property type="nucleotide sequence ID" value="NZ_JAMKFE010000002.1"/>
</dbReference>
<comment type="caution">
    <text evidence="2">The sequence shown here is derived from an EMBL/GenBank/DDBJ whole genome shotgun (WGS) entry which is preliminary data.</text>
</comment>
<evidence type="ECO:0000313" key="3">
    <source>
        <dbReference type="Proteomes" id="UP001165541"/>
    </source>
</evidence>
<proteinExistence type="predicted"/>
<name>A0ABT0YIY9_9BURK</name>
<organism evidence="2 3">
    <name type="scientific">Caldimonas mangrovi</name>
    <dbReference type="NCBI Taxonomy" id="2944811"/>
    <lineage>
        <taxon>Bacteria</taxon>
        <taxon>Pseudomonadati</taxon>
        <taxon>Pseudomonadota</taxon>
        <taxon>Betaproteobacteria</taxon>
        <taxon>Burkholderiales</taxon>
        <taxon>Sphaerotilaceae</taxon>
        <taxon>Caldimonas</taxon>
    </lineage>
</organism>
<sequence length="226" mass="24088">MREVDAPRSLCNVALLLAGYAPTPVLDPAAKPQAEVEALLHRTISLHHPSPGLVFNQDWWIVGMNPAARRLCELLMPEVPREADRLDMLASLVHPSGWLSRARQPVAIAAALLAQLRVEQWARPALGPRVDAVETALRGRYGALDACTARAPSSTCLNIVLDTPLGVLSFSAIQTVVGLPPDTAWAPLRAELWFPVDAATVAVLQALDSDTASAESRPPAAQPAAA</sequence>
<dbReference type="EMBL" id="JAMKFE010000002">
    <property type="protein sequence ID" value="MCM5678687.1"/>
    <property type="molecule type" value="Genomic_DNA"/>
</dbReference>
<reference evidence="2" key="1">
    <citation type="submission" date="2022-05" db="EMBL/GenBank/DDBJ databases">
        <title>Schlegelella sp. nov., isolated from mangrove soil.</title>
        <authorList>
            <person name="Liu Y."/>
            <person name="Ge X."/>
            <person name="Liu W."/>
        </authorList>
    </citation>
    <scope>NUCLEOTIDE SEQUENCE</scope>
    <source>
        <strain evidence="2">S2-27</strain>
    </source>
</reference>
<gene>
    <name evidence="2" type="ORF">M8A51_03965</name>
</gene>
<feature type="domain" description="MmyB-like transcription regulator ligand binding" evidence="1">
    <location>
        <begin position="38"/>
        <end position="207"/>
    </location>
</feature>
<evidence type="ECO:0000313" key="2">
    <source>
        <dbReference type="EMBL" id="MCM5678687.1"/>
    </source>
</evidence>
<dbReference type="InterPro" id="IPR041413">
    <property type="entry name" value="MLTR_LBD"/>
</dbReference>
<protein>
    <recommendedName>
        <fullName evidence="1">MmyB-like transcription regulator ligand binding domain-containing protein</fullName>
    </recommendedName>
</protein>
<dbReference type="Gene3D" id="3.30.450.180">
    <property type="match status" value="1"/>
</dbReference>
<dbReference type="Proteomes" id="UP001165541">
    <property type="component" value="Unassembled WGS sequence"/>
</dbReference>